<gene>
    <name evidence="10" type="ORF">HHI36_013873</name>
</gene>
<proteinExistence type="inferred from homology"/>
<dbReference type="Gene3D" id="3.10.50.10">
    <property type="match status" value="1"/>
</dbReference>
<dbReference type="SMART" id="SM00636">
    <property type="entry name" value="Glyco_18"/>
    <property type="match status" value="1"/>
</dbReference>
<evidence type="ECO:0000256" key="7">
    <source>
        <dbReference type="ARBA" id="ARBA00040976"/>
    </source>
</evidence>
<dbReference type="GO" id="GO:0005764">
    <property type="term" value="C:lysosome"/>
    <property type="evidence" value="ECO:0007669"/>
    <property type="project" value="UniProtKB-SubCell"/>
</dbReference>
<protein>
    <recommendedName>
        <fullName evidence="7">Chitinase domain-containing protein 1</fullName>
    </recommendedName>
</protein>
<name>A0ABD2N243_9CUCU</name>
<feature type="signal peptide" evidence="8">
    <location>
        <begin position="1"/>
        <end position="21"/>
    </location>
</feature>
<accession>A0ABD2N243</accession>
<dbReference type="InterPro" id="IPR001223">
    <property type="entry name" value="Glyco_hydro18_cat"/>
</dbReference>
<keyword evidence="11" id="KW-1185">Reference proteome</keyword>
<dbReference type="FunFam" id="3.20.20.80:FF:000028">
    <property type="entry name" value="Chitinase domain-containing protein 1"/>
    <property type="match status" value="1"/>
</dbReference>
<keyword evidence="5 8" id="KW-0732">Signal</keyword>
<comment type="caution">
    <text evidence="10">The sequence shown here is derived from an EMBL/GenBank/DDBJ whole genome shotgun (WGS) entry which is preliminary data.</text>
</comment>
<sequence length="400" mass="46046">MYLYNVFIIVILLSLTITLRATLSPKSKTKKSTESQSVKKIVEKQKAVKGPLNQSVFQRNLVSTDVLSSLDILNNHQGFFRETDEFSFDGIVLGYVTPWNNHGYDIAKIFGNKFTHISPVWLQVKRNGAQKYEMTGTHDIDKDWMVSVKNAGRERKLKIVPRILFEGWSGQDFINLLTKQRESDALINMLIESCKKWSFQGYVLELWSSLAATIQNDLMIDFIKNLGDKLGTEKLDLILVIPPKRGKDFTFNAKHFDELYEHITAFSLMTYDFSNTYRPGPNAPLPWMENCVTQLTADRKKRSKILLGLNFYGNKYKVNGGGPIVAHEYLNILKKYDGDLKFDPEIGEHYFEYEDEEGKHLVFYPTLKSIDMRLELAKELGTGLSIWELGQGLDYFYDLL</sequence>
<feature type="domain" description="GH18" evidence="9">
    <location>
        <begin position="90"/>
        <end position="400"/>
    </location>
</feature>
<dbReference type="AlphaFoldDB" id="A0ABD2N243"/>
<evidence type="ECO:0000256" key="5">
    <source>
        <dbReference type="ARBA" id="ARBA00022729"/>
    </source>
</evidence>
<dbReference type="Gene3D" id="3.20.20.80">
    <property type="entry name" value="Glycosidases"/>
    <property type="match status" value="1"/>
</dbReference>
<organism evidence="10 11">
    <name type="scientific">Cryptolaemus montrouzieri</name>
    <dbReference type="NCBI Taxonomy" id="559131"/>
    <lineage>
        <taxon>Eukaryota</taxon>
        <taxon>Metazoa</taxon>
        <taxon>Ecdysozoa</taxon>
        <taxon>Arthropoda</taxon>
        <taxon>Hexapoda</taxon>
        <taxon>Insecta</taxon>
        <taxon>Pterygota</taxon>
        <taxon>Neoptera</taxon>
        <taxon>Endopterygota</taxon>
        <taxon>Coleoptera</taxon>
        <taxon>Polyphaga</taxon>
        <taxon>Cucujiformia</taxon>
        <taxon>Coccinelloidea</taxon>
        <taxon>Coccinellidae</taxon>
        <taxon>Scymninae</taxon>
        <taxon>Scymnini</taxon>
        <taxon>Cryptolaemus</taxon>
    </lineage>
</organism>
<dbReference type="InterPro" id="IPR029070">
    <property type="entry name" value="Chitinase_insertion_sf"/>
</dbReference>
<dbReference type="Pfam" id="PF00704">
    <property type="entry name" value="Glyco_hydro_18"/>
    <property type="match status" value="1"/>
</dbReference>
<evidence type="ECO:0000256" key="1">
    <source>
        <dbReference type="ARBA" id="ARBA00004371"/>
    </source>
</evidence>
<dbReference type="PANTHER" id="PTHR46066">
    <property type="entry name" value="CHITINASE DOMAIN-CONTAINING PROTEIN 1 FAMILY MEMBER"/>
    <property type="match status" value="1"/>
</dbReference>
<dbReference type="SUPFAM" id="SSF51445">
    <property type="entry name" value="(Trans)glycosidases"/>
    <property type="match status" value="1"/>
</dbReference>
<evidence type="ECO:0000256" key="8">
    <source>
        <dbReference type="SAM" id="SignalP"/>
    </source>
</evidence>
<dbReference type="PANTHER" id="PTHR46066:SF2">
    <property type="entry name" value="CHITINASE DOMAIN-CONTAINING PROTEIN 1"/>
    <property type="match status" value="1"/>
</dbReference>
<keyword evidence="6" id="KW-0458">Lysosome</keyword>
<dbReference type="FunFam" id="3.10.50.10:FF:000002">
    <property type="entry name" value="Chitinase domain-containing protein 1"/>
    <property type="match status" value="1"/>
</dbReference>
<keyword evidence="4" id="KW-0964">Secreted</keyword>
<dbReference type="Proteomes" id="UP001516400">
    <property type="component" value="Unassembled WGS sequence"/>
</dbReference>
<evidence type="ECO:0000256" key="2">
    <source>
        <dbReference type="ARBA" id="ARBA00004613"/>
    </source>
</evidence>
<evidence type="ECO:0000313" key="10">
    <source>
        <dbReference type="EMBL" id="KAL3272396.1"/>
    </source>
</evidence>
<dbReference type="InterPro" id="IPR017853">
    <property type="entry name" value="GH"/>
</dbReference>
<evidence type="ECO:0000256" key="4">
    <source>
        <dbReference type="ARBA" id="ARBA00022525"/>
    </source>
</evidence>
<comment type="similarity">
    <text evidence="3">Belongs to the glycosyl hydrolase 18 family.</text>
</comment>
<dbReference type="CDD" id="cd02876">
    <property type="entry name" value="GH18_SI-CLP"/>
    <property type="match status" value="1"/>
</dbReference>
<dbReference type="GO" id="GO:0005576">
    <property type="term" value="C:extracellular region"/>
    <property type="evidence" value="ECO:0007669"/>
    <property type="project" value="UniProtKB-SubCell"/>
</dbReference>
<evidence type="ECO:0000259" key="9">
    <source>
        <dbReference type="PROSITE" id="PS51910"/>
    </source>
</evidence>
<dbReference type="EMBL" id="JABFTP020000062">
    <property type="protein sequence ID" value="KAL3272396.1"/>
    <property type="molecule type" value="Genomic_DNA"/>
</dbReference>
<evidence type="ECO:0000256" key="6">
    <source>
        <dbReference type="ARBA" id="ARBA00023228"/>
    </source>
</evidence>
<dbReference type="PROSITE" id="PS51910">
    <property type="entry name" value="GH18_2"/>
    <property type="match status" value="1"/>
</dbReference>
<dbReference type="InterPro" id="IPR011583">
    <property type="entry name" value="Chitinase_II/V-like_cat"/>
</dbReference>
<reference evidence="10 11" key="1">
    <citation type="journal article" date="2021" name="BMC Biol.">
        <title>Horizontally acquired antibacterial genes associated with adaptive radiation of ladybird beetles.</title>
        <authorList>
            <person name="Li H.S."/>
            <person name="Tang X.F."/>
            <person name="Huang Y.H."/>
            <person name="Xu Z.Y."/>
            <person name="Chen M.L."/>
            <person name="Du X.Y."/>
            <person name="Qiu B.Y."/>
            <person name="Chen P.T."/>
            <person name="Zhang W."/>
            <person name="Slipinski A."/>
            <person name="Escalona H.E."/>
            <person name="Waterhouse R.M."/>
            <person name="Zwick A."/>
            <person name="Pang H."/>
        </authorList>
    </citation>
    <scope>NUCLEOTIDE SEQUENCE [LARGE SCALE GENOMIC DNA]</scope>
    <source>
        <strain evidence="10">SYSU2018</strain>
    </source>
</reference>
<comment type="subcellular location">
    <subcellularLocation>
        <location evidence="1">Lysosome</location>
    </subcellularLocation>
    <subcellularLocation>
        <location evidence="2">Secreted</location>
    </subcellularLocation>
</comment>
<evidence type="ECO:0000313" key="11">
    <source>
        <dbReference type="Proteomes" id="UP001516400"/>
    </source>
</evidence>
<feature type="chain" id="PRO_5044852292" description="Chitinase domain-containing protein 1" evidence="8">
    <location>
        <begin position="22"/>
        <end position="400"/>
    </location>
</feature>
<evidence type="ECO:0000256" key="3">
    <source>
        <dbReference type="ARBA" id="ARBA00009336"/>
    </source>
</evidence>